<dbReference type="Proteomes" id="UP000461409">
    <property type="component" value="Unassembled WGS sequence"/>
</dbReference>
<name>A0A844XBJ1_9SPHN</name>
<accession>A0A844XBJ1</accession>
<sequence>MTNDENFGRASRLRCMAHEMLSMADELENKYTLRASKVVTYEYASLQALGARAAKEFTDRQRRLNTFARSLFGEPCWDMLLYLFVKKVEEQRARKSQVLIAAGVPTSTATRYFSVLQESGLVSSEPCTTDNRVQFVSLTTDGVMQMSHCMAADLRAANHGFDNLDNAIEGRRGKPHTSIELKN</sequence>
<gene>
    <name evidence="1" type="ORF">GRF63_03705</name>
</gene>
<dbReference type="RefSeq" id="WP_160484622.1">
    <property type="nucleotide sequence ID" value="NZ_WUBR01000001.1"/>
</dbReference>
<protein>
    <recommendedName>
        <fullName evidence="3">MarR family transcriptional regulator</fullName>
    </recommendedName>
</protein>
<evidence type="ECO:0008006" key="3">
    <source>
        <dbReference type="Google" id="ProtNLM"/>
    </source>
</evidence>
<dbReference type="EMBL" id="WUBR01000001">
    <property type="protein sequence ID" value="MWV27004.1"/>
    <property type="molecule type" value="Genomic_DNA"/>
</dbReference>
<keyword evidence="2" id="KW-1185">Reference proteome</keyword>
<evidence type="ECO:0000313" key="2">
    <source>
        <dbReference type="Proteomes" id="UP000461409"/>
    </source>
</evidence>
<dbReference type="Gene3D" id="1.10.10.10">
    <property type="entry name" value="Winged helix-like DNA-binding domain superfamily/Winged helix DNA-binding domain"/>
    <property type="match status" value="1"/>
</dbReference>
<comment type="caution">
    <text evidence="1">The sequence shown here is derived from an EMBL/GenBank/DDBJ whole genome shotgun (WGS) entry which is preliminary data.</text>
</comment>
<proteinExistence type="predicted"/>
<reference evidence="1 2" key="1">
    <citation type="submission" date="2019-12" db="EMBL/GenBank/DDBJ databases">
        <authorList>
            <person name="Lee S.D."/>
        </authorList>
    </citation>
    <scope>NUCLEOTIDE SEQUENCE [LARGE SCALE GENOMIC DNA]</scope>
    <source>
        <strain evidence="1 2">GH3-10</strain>
    </source>
</reference>
<dbReference type="InterPro" id="IPR036388">
    <property type="entry name" value="WH-like_DNA-bd_sf"/>
</dbReference>
<dbReference type="AlphaFoldDB" id="A0A844XBJ1"/>
<dbReference type="InterPro" id="IPR036390">
    <property type="entry name" value="WH_DNA-bd_sf"/>
</dbReference>
<dbReference type="SUPFAM" id="SSF46785">
    <property type="entry name" value="Winged helix' DNA-binding domain"/>
    <property type="match status" value="1"/>
</dbReference>
<organism evidence="1 2">
    <name type="scientific">Aurantiacibacter rhizosphaerae</name>
    <dbReference type="NCBI Taxonomy" id="2691582"/>
    <lineage>
        <taxon>Bacteria</taxon>
        <taxon>Pseudomonadati</taxon>
        <taxon>Pseudomonadota</taxon>
        <taxon>Alphaproteobacteria</taxon>
        <taxon>Sphingomonadales</taxon>
        <taxon>Erythrobacteraceae</taxon>
        <taxon>Aurantiacibacter</taxon>
    </lineage>
</organism>
<evidence type="ECO:0000313" key="1">
    <source>
        <dbReference type="EMBL" id="MWV27004.1"/>
    </source>
</evidence>
<reference evidence="1 2" key="2">
    <citation type="submission" date="2020-02" db="EMBL/GenBank/DDBJ databases">
        <title>Erythrobacter dongmakensis sp. nov., isolated from a tidal mudflat.</title>
        <authorList>
            <person name="Kim I.S."/>
        </authorList>
    </citation>
    <scope>NUCLEOTIDE SEQUENCE [LARGE SCALE GENOMIC DNA]</scope>
    <source>
        <strain evidence="1 2">GH3-10</strain>
    </source>
</reference>